<reference evidence="1" key="1">
    <citation type="journal article" date="2022" name="bioRxiv">
        <title>Population genetic analysis of Ophidiomyces ophidiicola, the causative agent of snake fungal disease, indicates recent introductions to the USA.</title>
        <authorList>
            <person name="Ladner J.T."/>
            <person name="Palmer J.M."/>
            <person name="Ettinger C.L."/>
            <person name="Stajich J.E."/>
            <person name="Farrell T.M."/>
            <person name="Glorioso B.M."/>
            <person name="Lawson B."/>
            <person name="Price S.J."/>
            <person name="Stengle A.G."/>
            <person name="Grear D.A."/>
            <person name="Lorch J.M."/>
        </authorList>
    </citation>
    <scope>NUCLEOTIDE SEQUENCE</scope>
    <source>
        <strain evidence="1">NWHC 24266-5</strain>
    </source>
</reference>
<sequence length="337" mass="37811">MGSYEADSSRCFTLLAQKLPSWLTRVSDLAAHTTAKQEEFKADYTKYARKDRKSRMRKGSSLHTNRPDLEGSSHSLKSSSGSGTSQIDSLTRMKLLKPGDINQKKRIDDCSGSPNDTDRHLRPRRQFIIHYDCQTQTALEKLVREIGGARNHIRKGRMVYMMKSSMEMKPLPEGFPPDDAMKPIFRSTRQITRPLPGAKNSPFDLADTYLENAQALCEAAAHQFLRSGDCSKELDRTRQKLKLALDLAEIETEIEAEAEAKAEMKAKVKATEKEKEKGKEAGKEVEFEKLTSDVDIKATIPGKDLDAPRPAIEVDDASDVSSISIDITAFRASRFKR</sequence>
<name>A0ACB8USH2_9EURO</name>
<evidence type="ECO:0000313" key="1">
    <source>
        <dbReference type="EMBL" id="KAI2384082.1"/>
    </source>
</evidence>
<organism evidence="1">
    <name type="scientific">Ophidiomyces ophidiicola</name>
    <dbReference type="NCBI Taxonomy" id="1387563"/>
    <lineage>
        <taxon>Eukaryota</taxon>
        <taxon>Fungi</taxon>
        <taxon>Dikarya</taxon>
        <taxon>Ascomycota</taxon>
        <taxon>Pezizomycotina</taxon>
        <taxon>Eurotiomycetes</taxon>
        <taxon>Eurotiomycetidae</taxon>
        <taxon>Onygenales</taxon>
        <taxon>Onygenaceae</taxon>
        <taxon>Ophidiomyces</taxon>
    </lineage>
</organism>
<proteinExistence type="predicted"/>
<protein>
    <submittedName>
        <fullName evidence="1">Uncharacterized protein</fullName>
    </submittedName>
</protein>
<accession>A0ACB8USH2</accession>
<gene>
    <name evidence="1" type="ORF">LOY88_004872</name>
</gene>
<dbReference type="EMBL" id="JALBCA010000079">
    <property type="protein sequence ID" value="KAI2384082.1"/>
    <property type="molecule type" value="Genomic_DNA"/>
</dbReference>
<comment type="caution">
    <text evidence="1">The sequence shown here is derived from an EMBL/GenBank/DDBJ whole genome shotgun (WGS) entry which is preliminary data.</text>
</comment>